<keyword evidence="2" id="KW-1185">Reference proteome</keyword>
<accession>A0A1H3NAI2</accession>
<dbReference type="AlphaFoldDB" id="A0A1H3NAI2"/>
<evidence type="ECO:0000313" key="1">
    <source>
        <dbReference type="EMBL" id="SDY85764.1"/>
    </source>
</evidence>
<evidence type="ECO:0000313" key="2">
    <source>
        <dbReference type="Proteomes" id="UP000199529"/>
    </source>
</evidence>
<dbReference type="Proteomes" id="UP000199529">
    <property type="component" value="Unassembled WGS sequence"/>
</dbReference>
<proteinExistence type="predicted"/>
<protein>
    <submittedName>
        <fullName evidence="1">Uncharacterized protein</fullName>
    </submittedName>
</protein>
<dbReference type="EMBL" id="FNOK01000037">
    <property type="protein sequence ID" value="SDY85764.1"/>
    <property type="molecule type" value="Genomic_DNA"/>
</dbReference>
<organism evidence="1 2">
    <name type="scientific">Saccharopolyspora shandongensis</name>
    <dbReference type="NCBI Taxonomy" id="418495"/>
    <lineage>
        <taxon>Bacteria</taxon>
        <taxon>Bacillati</taxon>
        <taxon>Actinomycetota</taxon>
        <taxon>Actinomycetes</taxon>
        <taxon>Pseudonocardiales</taxon>
        <taxon>Pseudonocardiaceae</taxon>
        <taxon>Saccharopolyspora</taxon>
    </lineage>
</organism>
<gene>
    <name evidence="1" type="ORF">SAMN05216215_103732</name>
</gene>
<name>A0A1H3NAI2_9PSEU</name>
<sequence length="92" mass="10179">MGKSKLRRWDLAGLVAVAPSPALSAALRPCEWLAVIRSASGTRRWPVEKEDRLLTVDEYLQARGIKGQQLRSMRTSFGTRPPAACSWGSPAW</sequence>
<reference evidence="2" key="1">
    <citation type="submission" date="2016-10" db="EMBL/GenBank/DDBJ databases">
        <authorList>
            <person name="Varghese N."/>
            <person name="Submissions S."/>
        </authorList>
    </citation>
    <scope>NUCLEOTIDE SEQUENCE [LARGE SCALE GENOMIC DNA]</scope>
    <source>
        <strain evidence="2">CGMCC 4.3530</strain>
    </source>
</reference>
<dbReference type="STRING" id="418495.SAMN05216215_103732"/>